<evidence type="ECO:0000313" key="1">
    <source>
        <dbReference type="EMBL" id="KAJ8630460.1"/>
    </source>
</evidence>
<name>A0ACC2LAW3_PERAE</name>
<keyword evidence="2" id="KW-1185">Reference proteome</keyword>
<protein>
    <submittedName>
        <fullName evidence="1">Uncharacterized protein</fullName>
    </submittedName>
</protein>
<gene>
    <name evidence="1" type="ORF">MRB53_023783</name>
</gene>
<reference evidence="1 2" key="1">
    <citation type="journal article" date="2022" name="Hortic Res">
        <title>A haplotype resolved chromosomal level avocado genome allows analysis of novel avocado genes.</title>
        <authorList>
            <person name="Nath O."/>
            <person name="Fletcher S.J."/>
            <person name="Hayward A."/>
            <person name="Shaw L.M."/>
            <person name="Masouleh A.K."/>
            <person name="Furtado A."/>
            <person name="Henry R.J."/>
            <person name="Mitter N."/>
        </authorList>
    </citation>
    <scope>NUCLEOTIDE SEQUENCE [LARGE SCALE GENOMIC DNA]</scope>
    <source>
        <strain evidence="2">cv. Hass</strain>
    </source>
</reference>
<dbReference type="EMBL" id="CM056815">
    <property type="protein sequence ID" value="KAJ8630460.1"/>
    <property type="molecule type" value="Genomic_DNA"/>
</dbReference>
<sequence length="238" mass="25701">MCHIHQSQPHHHLLLLPCNTPPSTWKKNNSSPQKKIHVQIRSNSRKIFSSPSPAPSPTSSTTSAASRSVPATSPLPASTRATTPSLSSPASAAATSSSGPSPRTSPPSSLMTPTTLGILENPKGLKEWVFFPFPLPHHHRCRGELGIERCRGKMVQTRISSISRVVVKMGVTPIDCYPNPCQDRSIEREQRGREEEEEEEKRKMKVEEGGRKREAGLVVAVGACRLVSFQAGSGGSGG</sequence>
<accession>A0ACC2LAW3</accession>
<proteinExistence type="predicted"/>
<dbReference type="Proteomes" id="UP001234297">
    <property type="component" value="Chromosome 7"/>
</dbReference>
<comment type="caution">
    <text evidence="1">The sequence shown here is derived from an EMBL/GenBank/DDBJ whole genome shotgun (WGS) entry which is preliminary data.</text>
</comment>
<organism evidence="1 2">
    <name type="scientific">Persea americana</name>
    <name type="common">Avocado</name>
    <dbReference type="NCBI Taxonomy" id="3435"/>
    <lineage>
        <taxon>Eukaryota</taxon>
        <taxon>Viridiplantae</taxon>
        <taxon>Streptophyta</taxon>
        <taxon>Embryophyta</taxon>
        <taxon>Tracheophyta</taxon>
        <taxon>Spermatophyta</taxon>
        <taxon>Magnoliopsida</taxon>
        <taxon>Magnoliidae</taxon>
        <taxon>Laurales</taxon>
        <taxon>Lauraceae</taxon>
        <taxon>Persea</taxon>
    </lineage>
</organism>
<evidence type="ECO:0000313" key="2">
    <source>
        <dbReference type="Proteomes" id="UP001234297"/>
    </source>
</evidence>